<dbReference type="Gene3D" id="2.40.50.100">
    <property type="match status" value="2"/>
</dbReference>
<name>A0A5C7B6Y6_9FLAO</name>
<evidence type="ECO:0000259" key="1">
    <source>
        <dbReference type="Pfam" id="PF25917"/>
    </source>
</evidence>
<keyword evidence="3" id="KW-1185">Reference proteome</keyword>
<protein>
    <submittedName>
        <fullName evidence="2">HlyD family efflux transporter periplasmic adaptor subunit</fullName>
    </submittedName>
</protein>
<dbReference type="Gene3D" id="1.10.287.470">
    <property type="entry name" value="Helix hairpin bin"/>
    <property type="match status" value="2"/>
</dbReference>
<reference evidence="2 3" key="1">
    <citation type="submission" date="2019-08" db="EMBL/GenBank/DDBJ databases">
        <title>Genome of Psychroserpens burtonensis ACAM 167.</title>
        <authorList>
            <person name="Bowman J.P."/>
        </authorList>
    </citation>
    <scope>NUCLEOTIDE SEQUENCE [LARGE SCALE GENOMIC DNA]</scope>
    <source>
        <strain evidence="2 3">ACAM 167</strain>
    </source>
</reference>
<dbReference type="OrthoDB" id="1114717at2"/>
<dbReference type="InterPro" id="IPR058625">
    <property type="entry name" value="MdtA-like_BSH"/>
</dbReference>
<evidence type="ECO:0000313" key="2">
    <source>
        <dbReference type="EMBL" id="TXE16594.1"/>
    </source>
</evidence>
<dbReference type="AlphaFoldDB" id="A0A5C7B6Y6"/>
<gene>
    <name evidence="2" type="ORF">ES692_12520</name>
</gene>
<dbReference type="GO" id="GO:0015562">
    <property type="term" value="F:efflux transmembrane transporter activity"/>
    <property type="evidence" value="ECO:0007669"/>
    <property type="project" value="TreeGrafter"/>
</dbReference>
<dbReference type="GO" id="GO:1990281">
    <property type="term" value="C:efflux pump complex"/>
    <property type="evidence" value="ECO:0007669"/>
    <property type="project" value="TreeGrafter"/>
</dbReference>
<dbReference type="STRING" id="1123037.GCA_000425305_02956"/>
<proteinExistence type="predicted"/>
<dbReference type="EMBL" id="VOSB01000017">
    <property type="protein sequence ID" value="TXE16594.1"/>
    <property type="molecule type" value="Genomic_DNA"/>
</dbReference>
<dbReference type="RefSeq" id="WP_028872675.1">
    <property type="nucleotide sequence ID" value="NZ_VOSB01000017.1"/>
</dbReference>
<dbReference type="SUPFAM" id="SSF111369">
    <property type="entry name" value="HlyD-like secretion proteins"/>
    <property type="match status" value="2"/>
</dbReference>
<dbReference type="Gene3D" id="2.40.30.170">
    <property type="match status" value="1"/>
</dbReference>
<sequence>MRNIILSTLGVVLIIGAIYIGNNIANNKKKKRPVLEKVIKTVFTDTVKNGKVQIVIPANGSLMAKRRVELYAEVQGVFRTSGKLFKPGQEYRQGETLIRIDASEYYASVQSSKSNLYNSIAAIMPDLRLDFPEVFSKWQSYLNGFDLNKTTPKLPDMTSEKENYFITGRGIISNYYNVKNLEQRLEKYNIRAPFSGILIEALVTEGSLIRNGQKLGEYIDPTVYEMEVALSKTYASLLEVGESVALSNIEHTETFSGIVSRVNGSIDPTTQTITAFIEVKNETLKEGMYLEASVNAKEENNVIEISRNLFLDTEQIFVVRDSVLDLIDVKPVYFSDSKVVLRDVPDGAVILSKPVPGAYAGMLVKPYHLKAEVTEPDYSKKDKSLEVSKSKKAK</sequence>
<evidence type="ECO:0000313" key="3">
    <source>
        <dbReference type="Proteomes" id="UP000321938"/>
    </source>
</evidence>
<feature type="domain" description="Multidrug resistance protein MdtA-like barrel-sandwich hybrid" evidence="1">
    <location>
        <begin position="67"/>
        <end position="214"/>
    </location>
</feature>
<organism evidence="2 3">
    <name type="scientific">Psychroserpens burtonensis</name>
    <dbReference type="NCBI Taxonomy" id="49278"/>
    <lineage>
        <taxon>Bacteria</taxon>
        <taxon>Pseudomonadati</taxon>
        <taxon>Bacteroidota</taxon>
        <taxon>Flavobacteriia</taxon>
        <taxon>Flavobacteriales</taxon>
        <taxon>Flavobacteriaceae</taxon>
        <taxon>Psychroserpens</taxon>
    </lineage>
</organism>
<accession>A0A5C7B6Y6</accession>
<dbReference type="Proteomes" id="UP000321938">
    <property type="component" value="Unassembled WGS sequence"/>
</dbReference>
<dbReference type="Pfam" id="PF25917">
    <property type="entry name" value="BSH_RND"/>
    <property type="match status" value="1"/>
</dbReference>
<dbReference type="PANTHER" id="PTHR30469:SF15">
    <property type="entry name" value="HLYD FAMILY OF SECRETION PROTEINS"/>
    <property type="match status" value="1"/>
</dbReference>
<comment type="caution">
    <text evidence="2">The sequence shown here is derived from an EMBL/GenBank/DDBJ whole genome shotgun (WGS) entry which is preliminary data.</text>
</comment>
<dbReference type="PANTHER" id="PTHR30469">
    <property type="entry name" value="MULTIDRUG RESISTANCE PROTEIN MDTA"/>
    <property type="match status" value="1"/>
</dbReference>